<reference evidence="10" key="1">
    <citation type="submission" date="2022-03" db="EMBL/GenBank/DDBJ databases">
        <title>A functionally conserved STORR gene fusion in Papaver species that diverged 16.8 million years ago.</title>
        <authorList>
            <person name="Catania T."/>
        </authorList>
    </citation>
    <scope>NUCLEOTIDE SEQUENCE</scope>
    <source>
        <strain evidence="10">S-191538</strain>
    </source>
</reference>
<evidence type="ECO:0000256" key="9">
    <source>
        <dbReference type="RuleBase" id="RU910715"/>
    </source>
</evidence>
<keyword evidence="8 9" id="KW-0472">Membrane</keyword>
<evidence type="ECO:0000256" key="7">
    <source>
        <dbReference type="ARBA" id="ARBA00022989"/>
    </source>
</evidence>
<comment type="similarity">
    <text evidence="2 9">Belongs to the SWEET sugar transporter family.</text>
</comment>
<dbReference type="EMBL" id="JAJJMA010261050">
    <property type="protein sequence ID" value="MCL7044712.1"/>
    <property type="molecule type" value="Genomic_DNA"/>
</dbReference>
<dbReference type="Gene3D" id="1.20.1280.290">
    <property type="match status" value="1"/>
</dbReference>
<evidence type="ECO:0000256" key="2">
    <source>
        <dbReference type="ARBA" id="ARBA00007809"/>
    </source>
</evidence>
<dbReference type="GO" id="GO:0012505">
    <property type="term" value="C:endomembrane system"/>
    <property type="evidence" value="ECO:0007669"/>
    <property type="project" value="UniProtKB-SubCell"/>
</dbReference>
<keyword evidence="3 9" id="KW-0813">Transport</keyword>
<dbReference type="GO" id="GO:0051119">
    <property type="term" value="F:sugar transmembrane transporter activity"/>
    <property type="evidence" value="ECO:0007669"/>
    <property type="project" value="InterPro"/>
</dbReference>
<organism evidence="10 11">
    <name type="scientific">Papaver nudicaule</name>
    <name type="common">Iceland poppy</name>
    <dbReference type="NCBI Taxonomy" id="74823"/>
    <lineage>
        <taxon>Eukaryota</taxon>
        <taxon>Viridiplantae</taxon>
        <taxon>Streptophyta</taxon>
        <taxon>Embryophyta</taxon>
        <taxon>Tracheophyta</taxon>
        <taxon>Spermatophyta</taxon>
        <taxon>Magnoliopsida</taxon>
        <taxon>Ranunculales</taxon>
        <taxon>Papaveraceae</taxon>
        <taxon>Papaveroideae</taxon>
        <taxon>Papaver</taxon>
    </lineage>
</organism>
<evidence type="ECO:0000313" key="11">
    <source>
        <dbReference type="Proteomes" id="UP001177140"/>
    </source>
</evidence>
<feature type="transmembrane region" description="Helical" evidence="9">
    <location>
        <begin position="70"/>
        <end position="93"/>
    </location>
</feature>
<protein>
    <recommendedName>
        <fullName evidence="9">Bidirectional sugar transporter SWEET</fullName>
    </recommendedName>
</protein>
<feature type="transmembrane region" description="Helical" evidence="9">
    <location>
        <begin position="105"/>
        <end position="125"/>
    </location>
</feature>
<dbReference type="Proteomes" id="UP001177140">
    <property type="component" value="Unassembled WGS sequence"/>
</dbReference>
<evidence type="ECO:0000256" key="6">
    <source>
        <dbReference type="ARBA" id="ARBA00022737"/>
    </source>
</evidence>
<name>A0AA42AYA5_PAPNU</name>
<comment type="subcellular location">
    <subcellularLocation>
        <location evidence="1">Endomembrane system</location>
        <topology evidence="1">Multi-pass membrane protein</topology>
    </subcellularLocation>
</comment>
<feature type="transmembrane region" description="Helical" evidence="9">
    <location>
        <begin position="48"/>
        <end position="64"/>
    </location>
</feature>
<comment type="caution">
    <text evidence="9">Lacks conserved residue(s) required for the propagation of feature annotation.</text>
</comment>
<feature type="transmembrane region" description="Helical" evidence="9">
    <location>
        <begin position="131"/>
        <end position="153"/>
    </location>
</feature>
<dbReference type="Pfam" id="PF03083">
    <property type="entry name" value="MtN3_slv"/>
    <property type="match status" value="2"/>
</dbReference>
<proteinExistence type="inferred from homology"/>
<sequence length="270" mass="30622">MSNSASMHHQQWAFVFGILGNIVSIMVCLADIYHIYKKKETGGFKSTPYLFALCSAMFWIYYAFLKTDAILLITINTAGCVMETIYITMFLIYAPKNARIKTMRILGLLNFGLFSLILILTMMLAKRLTRLTIVGWVCVAFSACVFAAPLSILRFVTLRVVLWFSYGLLLKDLYLPKIAGFAFGVLQMLMYAIYRNKKTVVKKVVITLTEEDKEHPYQENNKSPNSHDHQYVAGNKRTISTTIGGDHVISLGTLGSEEVHPIDLKKFKLY</sequence>
<accession>A0AA42AYA5</accession>
<feature type="transmembrane region" description="Helical" evidence="9">
    <location>
        <begin position="12"/>
        <end position="36"/>
    </location>
</feature>
<dbReference type="GO" id="GO:0016020">
    <property type="term" value="C:membrane"/>
    <property type="evidence" value="ECO:0007669"/>
    <property type="project" value="InterPro"/>
</dbReference>
<comment type="function">
    <text evidence="9">Mediates both low-affinity uptake and efflux of sugar across the membrane.</text>
</comment>
<feature type="transmembrane region" description="Helical" evidence="9">
    <location>
        <begin position="174"/>
        <end position="194"/>
    </location>
</feature>
<evidence type="ECO:0000256" key="1">
    <source>
        <dbReference type="ARBA" id="ARBA00004127"/>
    </source>
</evidence>
<dbReference type="PANTHER" id="PTHR10791:SF22">
    <property type="entry name" value="BIDIRECTIONAL SUGAR TRANSPORTER SWEET11"/>
    <property type="match status" value="1"/>
</dbReference>
<evidence type="ECO:0000256" key="5">
    <source>
        <dbReference type="ARBA" id="ARBA00022692"/>
    </source>
</evidence>
<evidence type="ECO:0000256" key="3">
    <source>
        <dbReference type="ARBA" id="ARBA00022448"/>
    </source>
</evidence>
<keyword evidence="6" id="KW-0677">Repeat</keyword>
<comment type="caution">
    <text evidence="10">The sequence shown here is derived from an EMBL/GenBank/DDBJ whole genome shotgun (WGS) entry which is preliminary data.</text>
</comment>
<dbReference type="PANTHER" id="PTHR10791">
    <property type="entry name" value="RAG1-ACTIVATING PROTEIN 1"/>
    <property type="match status" value="1"/>
</dbReference>
<keyword evidence="5 9" id="KW-0812">Transmembrane</keyword>
<gene>
    <name evidence="10" type="ORF">MKW94_009767</name>
</gene>
<keyword evidence="11" id="KW-1185">Reference proteome</keyword>
<evidence type="ECO:0000256" key="8">
    <source>
        <dbReference type="ARBA" id="ARBA00023136"/>
    </source>
</evidence>
<keyword evidence="4 9" id="KW-0762">Sugar transport</keyword>
<dbReference type="InterPro" id="IPR047664">
    <property type="entry name" value="SWEET"/>
</dbReference>
<evidence type="ECO:0000256" key="4">
    <source>
        <dbReference type="ARBA" id="ARBA00022597"/>
    </source>
</evidence>
<dbReference type="AlphaFoldDB" id="A0AA42AYA5"/>
<keyword evidence="7 9" id="KW-1133">Transmembrane helix</keyword>
<evidence type="ECO:0000313" key="10">
    <source>
        <dbReference type="EMBL" id="MCL7044712.1"/>
    </source>
</evidence>
<dbReference type="InterPro" id="IPR004316">
    <property type="entry name" value="SWEET_rpt"/>
</dbReference>